<dbReference type="Gene3D" id="3.40.50.150">
    <property type="entry name" value="Vaccinia Virus protein VP39"/>
    <property type="match status" value="1"/>
</dbReference>
<dbReference type="Pfam" id="PF13489">
    <property type="entry name" value="Methyltransf_23"/>
    <property type="match status" value="1"/>
</dbReference>
<organism evidence="1 2">
    <name type="scientific">Eiseniibacteriota bacterium</name>
    <dbReference type="NCBI Taxonomy" id="2212470"/>
    <lineage>
        <taxon>Bacteria</taxon>
        <taxon>Candidatus Eiseniibacteriota</taxon>
    </lineage>
</organism>
<dbReference type="EMBL" id="JAHJDP010000117">
    <property type="protein sequence ID" value="MBU2693192.1"/>
    <property type="molecule type" value="Genomic_DNA"/>
</dbReference>
<dbReference type="PANTHER" id="PTHR43861:SF6">
    <property type="entry name" value="METHYLTRANSFERASE TYPE 11"/>
    <property type="match status" value="1"/>
</dbReference>
<evidence type="ECO:0000313" key="2">
    <source>
        <dbReference type="Proteomes" id="UP000777784"/>
    </source>
</evidence>
<keyword evidence="1" id="KW-0808">Transferase</keyword>
<dbReference type="GO" id="GO:0008168">
    <property type="term" value="F:methyltransferase activity"/>
    <property type="evidence" value="ECO:0007669"/>
    <property type="project" value="UniProtKB-KW"/>
</dbReference>
<keyword evidence="1" id="KW-0489">Methyltransferase</keyword>
<dbReference type="PANTHER" id="PTHR43861">
    <property type="entry name" value="TRANS-ACONITATE 2-METHYLTRANSFERASE-RELATED"/>
    <property type="match status" value="1"/>
</dbReference>
<evidence type="ECO:0000313" key="1">
    <source>
        <dbReference type="EMBL" id="MBU2693192.1"/>
    </source>
</evidence>
<reference evidence="1" key="1">
    <citation type="submission" date="2021-05" db="EMBL/GenBank/DDBJ databases">
        <title>Energy efficiency and biological interactions define the core microbiome of deep oligotrophic groundwater.</title>
        <authorList>
            <person name="Mehrshad M."/>
            <person name="Lopez-Fernandez M."/>
            <person name="Bell E."/>
            <person name="Bernier-Latmani R."/>
            <person name="Bertilsson S."/>
            <person name="Dopson M."/>
        </authorList>
    </citation>
    <scope>NUCLEOTIDE SEQUENCE</scope>
    <source>
        <strain evidence="1">Modern_marine.mb.64</strain>
    </source>
</reference>
<dbReference type="Proteomes" id="UP000777784">
    <property type="component" value="Unassembled WGS sequence"/>
</dbReference>
<protein>
    <submittedName>
        <fullName evidence="1">Class I SAM-dependent methyltransferase</fullName>
    </submittedName>
</protein>
<gene>
    <name evidence="1" type="ORF">KJ970_19930</name>
</gene>
<dbReference type="AlphaFoldDB" id="A0A948S1J8"/>
<dbReference type="SUPFAM" id="SSF53335">
    <property type="entry name" value="S-adenosyl-L-methionine-dependent methyltransferases"/>
    <property type="match status" value="1"/>
</dbReference>
<name>A0A948S1J8_UNCEI</name>
<dbReference type="GO" id="GO:0032259">
    <property type="term" value="P:methylation"/>
    <property type="evidence" value="ECO:0007669"/>
    <property type="project" value="UniProtKB-KW"/>
</dbReference>
<dbReference type="InterPro" id="IPR029063">
    <property type="entry name" value="SAM-dependent_MTases_sf"/>
</dbReference>
<proteinExistence type="predicted"/>
<sequence>MSEYGGYTYGSSFPLKRWLHRRRFEEAIHILSLSSDDTLLDYGCGDGFLLKQIMDRDLLPGRQLVGYEPAEVMYQQCKAQLAGTDAKIVSTLSSISNQIFSRVCCLETCEHLSDTVLADVLNDVAGSVKTDGMAVISVPVEIGIPALLKNTFRYFKNPKGRGLTLKKFIQAFLGLKIDRGEAGELSDLPYYYSHIGFDYRVFKQKLEQYLVIDAVTYSPLHILGPFLGMTVYYTCTRRPTGSHDRLQEQRS</sequence>
<accession>A0A948S1J8</accession>
<comment type="caution">
    <text evidence="1">The sequence shown here is derived from an EMBL/GenBank/DDBJ whole genome shotgun (WGS) entry which is preliminary data.</text>
</comment>